<comment type="caution">
    <text evidence="4">The sequence shown here is derived from an EMBL/GenBank/DDBJ whole genome shotgun (WGS) entry which is preliminary data.</text>
</comment>
<dbReference type="Pfam" id="PF13280">
    <property type="entry name" value="WYL"/>
    <property type="match status" value="1"/>
</dbReference>
<feature type="domain" description="WYL" evidence="2">
    <location>
        <begin position="146"/>
        <end position="210"/>
    </location>
</feature>
<name>A0A8J3N2W2_9CHLR</name>
<evidence type="ECO:0000259" key="2">
    <source>
        <dbReference type="Pfam" id="PF13280"/>
    </source>
</evidence>
<dbReference type="InterPro" id="IPR028349">
    <property type="entry name" value="PafC-like"/>
</dbReference>
<organism evidence="4 5">
    <name type="scientific">Reticulibacter mediterranei</name>
    <dbReference type="NCBI Taxonomy" id="2778369"/>
    <lineage>
        <taxon>Bacteria</taxon>
        <taxon>Bacillati</taxon>
        <taxon>Chloroflexota</taxon>
        <taxon>Ktedonobacteria</taxon>
        <taxon>Ktedonobacterales</taxon>
        <taxon>Reticulibacteraceae</taxon>
        <taxon>Reticulibacter</taxon>
    </lineage>
</organism>
<keyword evidence="5" id="KW-1185">Reference proteome</keyword>
<dbReference type="EMBL" id="BNJK01000001">
    <property type="protein sequence ID" value="GHO93758.1"/>
    <property type="molecule type" value="Genomic_DNA"/>
</dbReference>
<dbReference type="AlphaFoldDB" id="A0A8J3N2W2"/>
<evidence type="ECO:0000313" key="4">
    <source>
        <dbReference type="EMBL" id="GHO93758.1"/>
    </source>
</evidence>
<evidence type="ECO:0000259" key="1">
    <source>
        <dbReference type="Pfam" id="PF08279"/>
    </source>
</evidence>
<dbReference type="InterPro" id="IPR013196">
    <property type="entry name" value="HTH_11"/>
</dbReference>
<dbReference type="PIRSF" id="PIRSF016838">
    <property type="entry name" value="PafC"/>
    <property type="match status" value="1"/>
</dbReference>
<dbReference type="InterPro" id="IPR036390">
    <property type="entry name" value="WH_DNA-bd_sf"/>
</dbReference>
<sequence>MVYRPTARVLTVLELLQSHGRMTGAALAERLEVNIRTVRDYVQTLQDLGIPVEAERGRYGAYRLRPGYKLPPLIFTEDEALALTLSLLLARQTGLATAAPAFEGVLAKVERVLPAATRERIQAVEQTIIFKNSALKATPSLLAVVVLSTAIHTEHSVRLHYRSSRSQVTERMFDPYGVVYHEGFWYTIGYCHLRQGQRLFRLDRIEHAEITDVTFIPPPNFQALEAVQRALASVPRVWQVEVLFETTLQQIQRQTRYPEALFEETEGGVLMRVDVGDLPWMARFIAGLGIPVIIRRPLELRSVFREYALTLANYADRTEA</sequence>
<dbReference type="Proteomes" id="UP000597444">
    <property type="component" value="Unassembled WGS sequence"/>
</dbReference>
<proteinExistence type="predicted"/>
<dbReference type="InterPro" id="IPR057727">
    <property type="entry name" value="WCX_dom"/>
</dbReference>
<dbReference type="Pfam" id="PF25583">
    <property type="entry name" value="WCX"/>
    <property type="match status" value="1"/>
</dbReference>
<dbReference type="InterPro" id="IPR036388">
    <property type="entry name" value="WH-like_DNA-bd_sf"/>
</dbReference>
<dbReference type="PANTHER" id="PTHR34580">
    <property type="match status" value="1"/>
</dbReference>
<gene>
    <name evidence="4" type="ORF">KSF_038060</name>
</gene>
<dbReference type="PANTHER" id="PTHR34580:SF3">
    <property type="entry name" value="PROTEIN PAFB"/>
    <property type="match status" value="1"/>
</dbReference>
<dbReference type="PROSITE" id="PS52050">
    <property type="entry name" value="WYL"/>
    <property type="match status" value="1"/>
</dbReference>
<dbReference type="RefSeq" id="WP_220204528.1">
    <property type="nucleotide sequence ID" value="NZ_BNJK01000001.1"/>
</dbReference>
<accession>A0A8J3N2W2</accession>
<reference evidence="4" key="1">
    <citation type="submission" date="2020-10" db="EMBL/GenBank/DDBJ databases">
        <title>Taxonomic study of unclassified bacteria belonging to the class Ktedonobacteria.</title>
        <authorList>
            <person name="Yabe S."/>
            <person name="Wang C.M."/>
            <person name="Zheng Y."/>
            <person name="Sakai Y."/>
            <person name="Cavaletti L."/>
            <person name="Monciardini P."/>
            <person name="Donadio S."/>
        </authorList>
    </citation>
    <scope>NUCLEOTIDE SEQUENCE</scope>
    <source>
        <strain evidence="4">ID150040</strain>
    </source>
</reference>
<evidence type="ECO:0000259" key="3">
    <source>
        <dbReference type="Pfam" id="PF25583"/>
    </source>
</evidence>
<dbReference type="InterPro" id="IPR051534">
    <property type="entry name" value="CBASS_pafABC_assoc_protein"/>
</dbReference>
<dbReference type="Pfam" id="PF08279">
    <property type="entry name" value="HTH_11"/>
    <property type="match status" value="1"/>
</dbReference>
<dbReference type="SUPFAM" id="SSF46785">
    <property type="entry name" value="Winged helix' DNA-binding domain"/>
    <property type="match status" value="1"/>
</dbReference>
<dbReference type="Gene3D" id="1.10.10.10">
    <property type="entry name" value="Winged helix-like DNA-binding domain superfamily/Winged helix DNA-binding domain"/>
    <property type="match status" value="1"/>
</dbReference>
<feature type="domain" description="Helix-turn-helix type 11" evidence="1">
    <location>
        <begin position="8"/>
        <end position="60"/>
    </location>
</feature>
<protein>
    <submittedName>
        <fullName evidence="4">Transcriptional regulator</fullName>
    </submittedName>
</protein>
<evidence type="ECO:0000313" key="5">
    <source>
        <dbReference type="Proteomes" id="UP000597444"/>
    </source>
</evidence>
<dbReference type="InterPro" id="IPR026881">
    <property type="entry name" value="WYL_dom"/>
</dbReference>
<feature type="domain" description="WCX" evidence="3">
    <location>
        <begin position="239"/>
        <end position="309"/>
    </location>
</feature>